<feature type="region of interest" description="Disordered" evidence="1">
    <location>
        <begin position="659"/>
        <end position="688"/>
    </location>
</feature>
<comment type="caution">
    <text evidence="2">The sequence shown here is derived from an EMBL/GenBank/DDBJ whole genome shotgun (WGS) entry which is preliminary data.</text>
</comment>
<reference evidence="2" key="1">
    <citation type="submission" date="2022-08" db="EMBL/GenBank/DDBJ databases">
        <authorList>
            <consortium name="DOE Joint Genome Institute"/>
            <person name="Min B."/>
            <person name="Riley R."/>
            <person name="Sierra-Patev S."/>
            <person name="Naranjo-Ortiz M."/>
            <person name="Looney B."/>
            <person name="Konkel Z."/>
            <person name="Slot J.C."/>
            <person name="Sakamoto Y."/>
            <person name="Steenwyk J.L."/>
            <person name="Rokas A."/>
            <person name="Carro J."/>
            <person name="Camarero S."/>
            <person name="Ferreira P."/>
            <person name="Molpeceres G."/>
            <person name="Ruiz-Duenas F.J."/>
            <person name="Serrano A."/>
            <person name="Henrissat B."/>
            <person name="Drula E."/>
            <person name="Hughes K.W."/>
            <person name="Mata J.L."/>
            <person name="Ishikawa N.K."/>
            <person name="Vargas-Isla R."/>
            <person name="Ushijima S."/>
            <person name="Smith C.A."/>
            <person name="Ahrendt S."/>
            <person name="Andreopoulos W."/>
            <person name="He G."/>
            <person name="Labutti K."/>
            <person name="Lipzen A."/>
            <person name="Ng V."/>
            <person name="Sandor L."/>
            <person name="Barry K."/>
            <person name="Martinez A.T."/>
            <person name="Xiao Y."/>
            <person name="Gibbons J.G."/>
            <person name="Terashima K."/>
            <person name="Hibbett D.S."/>
            <person name="Grigoriev I.V."/>
        </authorList>
    </citation>
    <scope>NUCLEOTIDE SEQUENCE</scope>
    <source>
        <strain evidence="2">TFB7829</strain>
    </source>
</reference>
<name>A0AA38PP71_9AGAR</name>
<evidence type="ECO:0000313" key="3">
    <source>
        <dbReference type="Proteomes" id="UP001163850"/>
    </source>
</evidence>
<dbReference type="EMBL" id="MU802453">
    <property type="protein sequence ID" value="KAJ3979174.1"/>
    <property type="molecule type" value="Genomic_DNA"/>
</dbReference>
<evidence type="ECO:0000256" key="1">
    <source>
        <dbReference type="SAM" id="MobiDB-lite"/>
    </source>
</evidence>
<dbReference type="Proteomes" id="UP001163850">
    <property type="component" value="Unassembled WGS sequence"/>
</dbReference>
<dbReference type="AlphaFoldDB" id="A0AA38PP71"/>
<feature type="region of interest" description="Disordered" evidence="1">
    <location>
        <begin position="704"/>
        <end position="733"/>
    </location>
</feature>
<protein>
    <submittedName>
        <fullName evidence="2">Uncharacterized protein</fullName>
    </submittedName>
</protein>
<organism evidence="2 3">
    <name type="scientific">Lentinula detonsa</name>
    <dbReference type="NCBI Taxonomy" id="2804962"/>
    <lineage>
        <taxon>Eukaryota</taxon>
        <taxon>Fungi</taxon>
        <taxon>Dikarya</taxon>
        <taxon>Basidiomycota</taxon>
        <taxon>Agaricomycotina</taxon>
        <taxon>Agaricomycetes</taxon>
        <taxon>Agaricomycetidae</taxon>
        <taxon>Agaricales</taxon>
        <taxon>Marasmiineae</taxon>
        <taxon>Omphalotaceae</taxon>
        <taxon>Lentinula</taxon>
    </lineage>
</organism>
<proteinExistence type="predicted"/>
<feature type="compositionally biased region" description="Basic and acidic residues" evidence="1">
    <location>
        <begin position="717"/>
        <end position="728"/>
    </location>
</feature>
<feature type="compositionally biased region" description="Polar residues" evidence="1">
    <location>
        <begin position="663"/>
        <end position="680"/>
    </location>
</feature>
<accession>A0AA38PP71</accession>
<evidence type="ECO:0000313" key="2">
    <source>
        <dbReference type="EMBL" id="KAJ3979174.1"/>
    </source>
</evidence>
<gene>
    <name evidence="2" type="ORF">F5890DRAFT_1421718</name>
</gene>
<sequence length="766" mass="87473">MQGFRYAPDLVEFAHMLAVISPRAFVFVKHLLPLPEIRTLRQAMQPHFPVDITERSFDLLEKQLKLMQWHGPLTLSCDDTKLLPAFRPFFDHDLGGFVILGAAGKPVLLPDPSLLAKVIEENGLVKATKLRLWCVQANTLNITPIVFAVTAFCSSSAQELYGDLAKVIAGFILRGIKVHNYACDGTAVAKRSVEELLDANATKQVNVHTIKHPGDPAGIPVILHFHDHPIATMQDSKHGRKTARNNLCSGARLLTLPNDVALYRHMLQLVAQQGPLFWRDVRKMDKQDDRAAARWFSAAVLEWLVNHHPEHRATIIFLFIFGELIDAYQNRHISHVERVQMVLRAHFFLNFWEKFLARAGYPRNRYFISNDFAIIVRILVSGFLQTLFIYRDHLHGDYPLFWWLLSTEPDEHVFGISRDSVRDFTLLNFYESLPKFSVRLREDQYFNHASDSSSDRARGYHHTYTDSRDVDIAILSVFPTNQEIDTAAELAYKEVENLCAFLGVLPHQLQTDAPLSLPQIADWLIEPDGDTAEIENGELDLEESPQREAYALLDELEGMMDSDSLTKDQEDEVMRLRLAQISLEIDEVISRQSMPEYHEDQLVEKLVGDADRIKRMQAAHLKPLKMNEPDKRFPIIDGLHSVADLSALVQLRFRHQTREAKATRQSAATSTDPESTLQERQPTEREKEYQKIVEAVRQQRMTEEKGIGTGLSRRQRHITEATHEKEVSESTGNARNAAEKAARAATQVMSPQLFDHLYAFSSNFRR</sequence>